<dbReference type="PANTHER" id="PTHR46150:SF2">
    <property type="entry name" value="RHO GTPASE-ACTIVATING PROTEIN SYDE1"/>
    <property type="match status" value="1"/>
</dbReference>
<keyword evidence="5" id="KW-1185">Reference proteome</keyword>
<proteinExistence type="predicted"/>
<organism evidence="4 5">
    <name type="scientific">Huso huso</name>
    <name type="common">Beluga</name>
    <name type="synonym">Acipenser huso</name>
    <dbReference type="NCBI Taxonomy" id="61971"/>
    <lineage>
        <taxon>Eukaryota</taxon>
        <taxon>Metazoa</taxon>
        <taxon>Chordata</taxon>
        <taxon>Craniata</taxon>
        <taxon>Vertebrata</taxon>
        <taxon>Euteleostomi</taxon>
        <taxon>Actinopterygii</taxon>
        <taxon>Chondrostei</taxon>
        <taxon>Acipenseriformes</taxon>
        <taxon>Acipenseridae</taxon>
        <taxon>Huso</taxon>
    </lineage>
</organism>
<feature type="compositionally biased region" description="Basic residues" evidence="2">
    <location>
        <begin position="9"/>
        <end position="21"/>
    </location>
</feature>
<protein>
    <submittedName>
        <fullName evidence="4">Rho GTPase-activating protein SYDE1-like</fullName>
    </submittedName>
</protein>
<feature type="compositionally biased region" description="Basic and acidic residues" evidence="2">
    <location>
        <begin position="22"/>
        <end position="31"/>
    </location>
</feature>
<feature type="compositionally biased region" description="Basic residues" evidence="2">
    <location>
        <begin position="425"/>
        <end position="436"/>
    </location>
</feature>
<feature type="compositionally biased region" description="Pro residues" evidence="2">
    <location>
        <begin position="330"/>
        <end position="344"/>
    </location>
</feature>
<feature type="compositionally biased region" description="Basic and acidic residues" evidence="2">
    <location>
        <begin position="452"/>
        <end position="467"/>
    </location>
</feature>
<feature type="compositionally biased region" description="Low complexity" evidence="2">
    <location>
        <begin position="851"/>
        <end position="868"/>
    </location>
</feature>
<evidence type="ECO:0000259" key="3">
    <source>
        <dbReference type="PROSITE" id="PS50238"/>
    </source>
</evidence>
<feature type="region of interest" description="Disordered" evidence="2">
    <location>
        <begin position="846"/>
        <end position="871"/>
    </location>
</feature>
<dbReference type="InterPro" id="IPR057459">
    <property type="entry name" value="SYDE1/2_C2"/>
</dbReference>
<dbReference type="PANTHER" id="PTHR46150">
    <property type="entry name" value="RHO GTPASE-ACTIVATING PROTEIN 100F"/>
    <property type="match status" value="1"/>
</dbReference>
<comment type="caution">
    <text evidence="4">The sequence shown here is derived from an EMBL/GenBank/DDBJ whole genome shotgun (WGS) entry which is preliminary data.</text>
</comment>
<name>A0ABR0Y8K8_HUSHU</name>
<dbReference type="SMART" id="SM00324">
    <property type="entry name" value="RhoGAP"/>
    <property type="match status" value="1"/>
</dbReference>
<evidence type="ECO:0000313" key="4">
    <source>
        <dbReference type="EMBL" id="KAK6468694.1"/>
    </source>
</evidence>
<feature type="region of interest" description="Disordered" evidence="2">
    <location>
        <begin position="328"/>
        <end position="474"/>
    </location>
</feature>
<dbReference type="Proteomes" id="UP001369086">
    <property type="component" value="Unassembled WGS sequence"/>
</dbReference>
<dbReference type="InterPro" id="IPR008936">
    <property type="entry name" value="Rho_GTPase_activation_prot"/>
</dbReference>
<gene>
    <name evidence="4" type="ORF">HHUSO_G33013</name>
</gene>
<evidence type="ECO:0000256" key="1">
    <source>
        <dbReference type="ARBA" id="ARBA00022468"/>
    </source>
</evidence>
<evidence type="ECO:0000256" key="2">
    <source>
        <dbReference type="SAM" id="MobiDB-lite"/>
    </source>
</evidence>
<feature type="region of interest" description="Disordered" evidence="2">
    <location>
        <begin position="240"/>
        <end position="298"/>
    </location>
</feature>
<keyword evidence="1" id="KW-0343">GTPase activation</keyword>
<sequence>MAEPLLRKTFSRLRGKEKARRKTDPKDRDATAKAACGETSHTQSCCPADETSKRGTFITVAKKQNWAKLSPACREQSCLPSSACPRAPGLRSQEWDSSAGKSPAYEKGLKSISSCCTVAPTTQSIRVLDSQEITLHAPRLPSSKGLTEQGVPELQTPVLSYSELSTSSSSIKITGQGAYLQSLDRSSRAWVLSSGKPQASEEGLRPPLNCITERRPRRDEESKGDIWYNPIPEEEDPRRFCNPWKRREGRGSPECQRGVTDSRRVQRAVSTARPTRAPGCDTLGVDAQPPSSCSDIHSPRATNQLAATRMDSQAQDSAGARNESADILPAPAPVVSPGGPPPSDSPAAQKKPGVMERIRSPGTVRSLSMRMRKLPELRRKLSLRSSRTRQGTGDGTSPQNARKESGNVISRYHLDTSVSAGDGPRRRRISSKRGKSASKGGYLSDGDSPELLPKHDSAGEPQQEQRPDPAAFRPYSLADQPRCAQRLSGLLSVHLSGLEEVKSPRVDSKEVFCAIQVDGVTRARTALLTCRASFLSLNHTFNLELENAQLLKLVVSSWDSGANRNRVCCLGAVAIPPLFRGSRAQQLAVKLEPRGLLFVKMTLVEQWDVPPRPSDREPRVFGVELRHLVDKEASAVKVPLLIQKSVSEIEKRGLKVVGLYRLCGSAAVKKELRDAFEKDSTAVNLSEELYPDINVVTGILKDYLRELPSPLITNTLYEVVLDAMSKRPPKSAPNRPELEPQRSAQTVSLLNCLPEVEKATLTVLLNHLSRVASFSGSNRMTSQNLAVCFGPVLLTPSLDPSRQGAGRSFAHSEEIASAVDFKRHIEALHYLLQLWPLPSKDPVRDSPVLDQPVSQSSLQPRPRPLLHLDLPKDSVVSRRGRGRLESPPCNRYAGDWSVCGRDFLPAPEADYDEVAATDSEEEEGERGLWGPQGNLFPRDFSLDPKTIDLDAPFTTRLSLKDFDTLISDLERELAKQIHICL</sequence>
<feature type="region of interest" description="Disordered" evidence="2">
    <location>
        <begin position="1"/>
        <end position="50"/>
    </location>
</feature>
<feature type="domain" description="Rho-GAP" evidence="3">
    <location>
        <begin position="623"/>
        <end position="839"/>
    </location>
</feature>
<feature type="compositionally biased region" description="Polar residues" evidence="2">
    <location>
        <begin position="289"/>
        <end position="298"/>
    </location>
</feature>
<dbReference type="SUPFAM" id="SSF48350">
    <property type="entry name" value="GTPase activation domain, GAP"/>
    <property type="match status" value="1"/>
</dbReference>
<dbReference type="Pfam" id="PF00620">
    <property type="entry name" value="RhoGAP"/>
    <property type="match status" value="1"/>
</dbReference>
<dbReference type="Pfam" id="PF25336">
    <property type="entry name" value="C2_SYDE"/>
    <property type="match status" value="1"/>
</dbReference>
<dbReference type="InterPro" id="IPR052118">
    <property type="entry name" value="Rho-GAP_regulator"/>
</dbReference>
<dbReference type="PROSITE" id="PS50238">
    <property type="entry name" value="RHOGAP"/>
    <property type="match status" value="1"/>
</dbReference>
<dbReference type="InterPro" id="IPR000198">
    <property type="entry name" value="RhoGAP_dom"/>
</dbReference>
<evidence type="ECO:0000313" key="5">
    <source>
        <dbReference type="Proteomes" id="UP001369086"/>
    </source>
</evidence>
<accession>A0ABR0Y8K8</accession>
<dbReference type="EMBL" id="JAHFZB010000042">
    <property type="protein sequence ID" value="KAK6468694.1"/>
    <property type="molecule type" value="Genomic_DNA"/>
</dbReference>
<dbReference type="Gene3D" id="1.10.555.10">
    <property type="entry name" value="Rho GTPase activation protein"/>
    <property type="match status" value="1"/>
</dbReference>
<feature type="region of interest" description="Disordered" evidence="2">
    <location>
        <begin position="76"/>
        <end position="103"/>
    </location>
</feature>
<reference evidence="4 5" key="1">
    <citation type="submission" date="2021-05" db="EMBL/GenBank/DDBJ databases">
        <authorList>
            <person name="Zahm M."/>
            <person name="Klopp C."/>
            <person name="Cabau C."/>
            <person name="Kuhl H."/>
            <person name="Suciu R."/>
            <person name="Ciorpac M."/>
            <person name="Holostenco D."/>
            <person name="Gessner J."/>
            <person name="Wuertz S."/>
            <person name="Hohne C."/>
            <person name="Stock M."/>
            <person name="Gislard M."/>
            <person name="Lluch J."/>
            <person name="Milhes M."/>
            <person name="Lampietro C."/>
            <person name="Lopez Roques C."/>
            <person name="Donnadieu C."/>
            <person name="Du K."/>
            <person name="Schartl M."/>
            <person name="Guiguen Y."/>
        </authorList>
    </citation>
    <scope>NUCLEOTIDE SEQUENCE [LARGE SCALE GENOMIC DNA]</scope>
    <source>
        <strain evidence="4">Hh-F2</strain>
        <tissue evidence="4">Blood</tissue>
    </source>
</reference>